<reference evidence="2" key="1">
    <citation type="submission" date="2024-04" db="EMBL/GenBank/DDBJ databases">
        <authorList>
            <consortium name="Molecular Ecology Group"/>
        </authorList>
    </citation>
    <scope>NUCLEOTIDE SEQUENCE</scope>
</reference>
<accession>A0AAV2PCF6</accession>
<keyword evidence="3" id="KW-1185">Reference proteome</keyword>
<evidence type="ECO:0000313" key="3">
    <source>
        <dbReference type="Proteomes" id="UP001497644"/>
    </source>
</evidence>
<dbReference type="Proteomes" id="UP001497644">
    <property type="component" value="Chromosome 9"/>
</dbReference>
<evidence type="ECO:0000313" key="2">
    <source>
        <dbReference type="EMBL" id="CAL1689658.1"/>
    </source>
</evidence>
<name>A0AAV2PCF6_9HYME</name>
<sequence length="137" mass="15560">MISAVWSTVYSVGKRKGNIERAREAGPKDTTLDSLQRVISKDIDRCLWPLGKSEGASNVAPRASPEKERKRPHERFMPTRKTARGAARHLRVKTFTNGKFHETIRTSPIFLQLVASRPRIEETSRQHRGSLPTDVTR</sequence>
<feature type="compositionally biased region" description="Basic and acidic residues" evidence="1">
    <location>
        <begin position="64"/>
        <end position="77"/>
    </location>
</feature>
<organism evidence="2 3">
    <name type="scientific">Lasius platythorax</name>
    <dbReference type="NCBI Taxonomy" id="488582"/>
    <lineage>
        <taxon>Eukaryota</taxon>
        <taxon>Metazoa</taxon>
        <taxon>Ecdysozoa</taxon>
        <taxon>Arthropoda</taxon>
        <taxon>Hexapoda</taxon>
        <taxon>Insecta</taxon>
        <taxon>Pterygota</taxon>
        <taxon>Neoptera</taxon>
        <taxon>Endopterygota</taxon>
        <taxon>Hymenoptera</taxon>
        <taxon>Apocrita</taxon>
        <taxon>Aculeata</taxon>
        <taxon>Formicoidea</taxon>
        <taxon>Formicidae</taxon>
        <taxon>Formicinae</taxon>
        <taxon>Lasius</taxon>
        <taxon>Lasius</taxon>
    </lineage>
</organism>
<protein>
    <submittedName>
        <fullName evidence="2">Uncharacterized protein</fullName>
    </submittedName>
</protein>
<dbReference type="AlphaFoldDB" id="A0AAV2PCF6"/>
<gene>
    <name evidence="2" type="ORF">LPLAT_LOCUS14535</name>
</gene>
<evidence type="ECO:0000256" key="1">
    <source>
        <dbReference type="SAM" id="MobiDB-lite"/>
    </source>
</evidence>
<feature type="region of interest" description="Disordered" evidence="1">
    <location>
        <begin position="53"/>
        <end position="86"/>
    </location>
</feature>
<proteinExistence type="predicted"/>
<dbReference type="EMBL" id="OZ034832">
    <property type="protein sequence ID" value="CAL1689658.1"/>
    <property type="molecule type" value="Genomic_DNA"/>
</dbReference>